<feature type="compositionally biased region" description="Basic and acidic residues" evidence="1">
    <location>
        <begin position="11"/>
        <end position="30"/>
    </location>
</feature>
<feature type="region of interest" description="Disordered" evidence="1">
    <location>
        <begin position="1"/>
        <end position="30"/>
    </location>
</feature>
<evidence type="ECO:0000256" key="1">
    <source>
        <dbReference type="SAM" id="MobiDB-lite"/>
    </source>
</evidence>
<evidence type="ECO:0000256" key="2">
    <source>
        <dbReference type="SAM" id="Phobius"/>
    </source>
</evidence>
<evidence type="ECO:0000313" key="4">
    <source>
        <dbReference type="Proteomes" id="UP001430953"/>
    </source>
</evidence>
<dbReference type="AlphaFoldDB" id="A0AAW2GV87"/>
<sequence length="120" mass="13814">MLFQATRRRKRDGEESREKRGGRREEEKRWHREGMKTALVNGFPFSWTPLLSLLSFLFFLSLFFSLPPPFPSYCASCSAHFCELVFNHSRGSLLVTRVNPGGFGCSRIDRKTSPAIRDTP</sequence>
<feature type="compositionally biased region" description="Basic residues" evidence="1">
    <location>
        <begin position="1"/>
        <end position="10"/>
    </location>
</feature>
<feature type="transmembrane region" description="Helical" evidence="2">
    <location>
        <begin position="38"/>
        <end position="64"/>
    </location>
</feature>
<dbReference type="EMBL" id="JADYXP020000002">
    <property type="protein sequence ID" value="KAL0131195.1"/>
    <property type="molecule type" value="Genomic_DNA"/>
</dbReference>
<protein>
    <recommendedName>
        <fullName evidence="5">Transmembrane protein</fullName>
    </recommendedName>
</protein>
<gene>
    <name evidence="3" type="ORF">PUN28_002630</name>
</gene>
<accession>A0AAW2GV87</accession>
<organism evidence="3 4">
    <name type="scientific">Cardiocondyla obscurior</name>
    <dbReference type="NCBI Taxonomy" id="286306"/>
    <lineage>
        <taxon>Eukaryota</taxon>
        <taxon>Metazoa</taxon>
        <taxon>Ecdysozoa</taxon>
        <taxon>Arthropoda</taxon>
        <taxon>Hexapoda</taxon>
        <taxon>Insecta</taxon>
        <taxon>Pterygota</taxon>
        <taxon>Neoptera</taxon>
        <taxon>Endopterygota</taxon>
        <taxon>Hymenoptera</taxon>
        <taxon>Apocrita</taxon>
        <taxon>Aculeata</taxon>
        <taxon>Formicoidea</taxon>
        <taxon>Formicidae</taxon>
        <taxon>Myrmicinae</taxon>
        <taxon>Cardiocondyla</taxon>
    </lineage>
</organism>
<keyword evidence="4" id="KW-1185">Reference proteome</keyword>
<evidence type="ECO:0008006" key="5">
    <source>
        <dbReference type="Google" id="ProtNLM"/>
    </source>
</evidence>
<evidence type="ECO:0000313" key="3">
    <source>
        <dbReference type="EMBL" id="KAL0131195.1"/>
    </source>
</evidence>
<keyword evidence="2" id="KW-0472">Membrane</keyword>
<comment type="caution">
    <text evidence="3">The sequence shown here is derived from an EMBL/GenBank/DDBJ whole genome shotgun (WGS) entry which is preliminary data.</text>
</comment>
<keyword evidence="2" id="KW-0812">Transmembrane</keyword>
<proteinExistence type="predicted"/>
<keyword evidence="2" id="KW-1133">Transmembrane helix</keyword>
<name>A0AAW2GV87_9HYME</name>
<dbReference type="Proteomes" id="UP001430953">
    <property type="component" value="Unassembled WGS sequence"/>
</dbReference>
<reference evidence="3 4" key="1">
    <citation type="submission" date="2023-03" db="EMBL/GenBank/DDBJ databases">
        <title>High recombination rates correlate with genetic variation in Cardiocondyla obscurior ants.</title>
        <authorList>
            <person name="Errbii M."/>
        </authorList>
    </citation>
    <scope>NUCLEOTIDE SEQUENCE [LARGE SCALE GENOMIC DNA]</scope>
    <source>
        <strain evidence="3">Alpha-2009</strain>
        <tissue evidence="3">Whole body</tissue>
    </source>
</reference>